<dbReference type="PROSITE" id="PS50005">
    <property type="entry name" value="TPR"/>
    <property type="match status" value="1"/>
</dbReference>
<keyword evidence="4" id="KW-1185">Reference proteome</keyword>
<keyword evidence="2" id="KW-0732">Signal</keyword>
<dbReference type="PANTHER" id="PTHR43019">
    <property type="entry name" value="SERINE ENDOPROTEASE DEGS"/>
    <property type="match status" value="1"/>
</dbReference>
<dbReference type="InterPro" id="IPR011990">
    <property type="entry name" value="TPR-like_helical_dom_sf"/>
</dbReference>
<dbReference type="EMBL" id="NTFS01000273">
    <property type="protein sequence ID" value="PAX52177.1"/>
    <property type="molecule type" value="Genomic_DNA"/>
</dbReference>
<dbReference type="PANTHER" id="PTHR43019:SF23">
    <property type="entry name" value="PROTEASE DO-LIKE 5, CHLOROPLASTIC"/>
    <property type="match status" value="1"/>
</dbReference>
<comment type="caution">
    <text evidence="3">The sequence shown here is derived from an EMBL/GenBank/DDBJ whole genome shotgun (WGS) entry which is preliminary data.</text>
</comment>
<accession>A0A2A2TEF4</accession>
<dbReference type="SMART" id="SM00028">
    <property type="entry name" value="TPR"/>
    <property type="match status" value="2"/>
</dbReference>
<evidence type="ECO:0000256" key="1">
    <source>
        <dbReference type="PROSITE-ProRule" id="PRU00339"/>
    </source>
</evidence>
<keyword evidence="1" id="KW-0802">TPR repeat</keyword>
<dbReference type="RefSeq" id="WP_143289366.1">
    <property type="nucleotide sequence ID" value="NZ_NTFS01000273.1"/>
</dbReference>
<dbReference type="SUPFAM" id="SSF48452">
    <property type="entry name" value="TPR-like"/>
    <property type="match status" value="1"/>
</dbReference>
<evidence type="ECO:0000256" key="2">
    <source>
        <dbReference type="SAM" id="SignalP"/>
    </source>
</evidence>
<feature type="chain" id="PRO_5012064795" evidence="2">
    <location>
        <begin position="21"/>
        <end position="638"/>
    </location>
</feature>
<feature type="repeat" description="TPR" evidence="1">
    <location>
        <begin position="571"/>
        <end position="604"/>
    </location>
</feature>
<dbReference type="InterPro" id="IPR019734">
    <property type="entry name" value="TPR_rpt"/>
</dbReference>
<dbReference type="OrthoDB" id="449254at2"/>
<sequence>MNKNIAIITSILLFQSPNFAIILPAKAQTVTPNPNCEIIPEKDKGDYLEYSEKQLETIASRITVKVIGDNNGGSGTLLAKKGNTYLVLTNFHVVRGVNSINLKTVDGKTHTAQIIPNTKFEKFDLALLQFQTNEIYCPIKVADFLPDTTMSVTAGGFSGEKGEMVFSHGKIQQISQPLKEGYQIGYTSNIEQGMSGGAIIHSSGMLVGINGRGAYPILNSGYVYQNGSRPSESEIQEMRKLSWGIPISTVLAEVNADILTAYGLPFPKTIASVPEPQLTRWLGDLEKKAKQFTVRIDSSSKDINGINNNGSGVIIAKNKNGNTYTYTVLTAAHVVCERNKGDNATKPCRNENYEIVTHDGNKYSVDESTIKREEGVDLAVVKFVSKQNYELATLANYNPSDYQYIFTAGYPKLGNNSPWRFTIGTIFDREGGLLGVKEPDFPSDSSGRLQTASSLTGGYELVYTSITYGGMSGGSVLDSTGRVIGIHGRAEGEEAIDEKTGDKGSSDGKVQLGYSLGIPTSTFLGLATRLEVQVQKREIETEAAPQLNTQKIKSIQEAILSTDVSKGNTTASQWLDRGNQLWRLSRNQEAIKAFDAAIKQNPDFIHLAYYGKSLALGSDKKYQESIAALESATKLKPN</sequence>
<dbReference type="InterPro" id="IPR043504">
    <property type="entry name" value="Peptidase_S1_PA_chymotrypsin"/>
</dbReference>
<feature type="signal peptide" evidence="2">
    <location>
        <begin position="1"/>
        <end position="20"/>
    </location>
</feature>
<dbReference type="Gene3D" id="1.25.40.10">
    <property type="entry name" value="Tetratricopeptide repeat domain"/>
    <property type="match status" value="1"/>
</dbReference>
<organism evidence="3 4">
    <name type="scientific">Brunnivagina elsteri CCALA 953</name>
    <dbReference type="NCBI Taxonomy" id="987040"/>
    <lineage>
        <taxon>Bacteria</taxon>
        <taxon>Bacillati</taxon>
        <taxon>Cyanobacteriota</taxon>
        <taxon>Cyanophyceae</taxon>
        <taxon>Nostocales</taxon>
        <taxon>Calotrichaceae</taxon>
        <taxon>Brunnivagina</taxon>
    </lineage>
</organism>
<evidence type="ECO:0000313" key="3">
    <source>
        <dbReference type="EMBL" id="PAX52177.1"/>
    </source>
</evidence>
<proteinExistence type="predicted"/>
<feature type="non-terminal residue" evidence="3">
    <location>
        <position position="638"/>
    </location>
</feature>
<evidence type="ECO:0000313" key="4">
    <source>
        <dbReference type="Proteomes" id="UP000218238"/>
    </source>
</evidence>
<dbReference type="Proteomes" id="UP000218238">
    <property type="component" value="Unassembled WGS sequence"/>
</dbReference>
<gene>
    <name evidence="3" type="ORF">CK510_20735</name>
</gene>
<dbReference type="InterPro" id="IPR009003">
    <property type="entry name" value="Peptidase_S1_PA"/>
</dbReference>
<dbReference type="Pfam" id="PF13365">
    <property type="entry name" value="Trypsin_2"/>
    <property type="match status" value="2"/>
</dbReference>
<name>A0A2A2TEF4_9CYAN</name>
<protein>
    <submittedName>
        <fullName evidence="3">Uncharacterized protein</fullName>
    </submittedName>
</protein>
<dbReference type="Pfam" id="PF13181">
    <property type="entry name" value="TPR_8"/>
    <property type="match status" value="1"/>
</dbReference>
<reference evidence="3 4" key="1">
    <citation type="submission" date="2017-08" db="EMBL/GenBank/DDBJ databases">
        <title>Draft genome sequence of filamentous cyanobacterium Calothrix elsteri CCALA 953.</title>
        <authorList>
            <person name="Gagunashvili A.N."/>
            <person name="Elster J."/>
            <person name="Andresson O.S."/>
        </authorList>
    </citation>
    <scope>NUCLEOTIDE SEQUENCE [LARGE SCALE GENOMIC DNA]</scope>
    <source>
        <strain evidence="3 4">CCALA 953</strain>
    </source>
</reference>
<dbReference type="Gene3D" id="2.40.10.10">
    <property type="entry name" value="Trypsin-like serine proteases"/>
    <property type="match status" value="4"/>
</dbReference>
<dbReference type="AlphaFoldDB" id="A0A2A2TEF4"/>
<dbReference type="SUPFAM" id="SSF50494">
    <property type="entry name" value="Trypsin-like serine proteases"/>
    <property type="match status" value="2"/>
</dbReference>